<protein>
    <submittedName>
        <fullName evidence="2">Os11g0173366 protein</fullName>
    </submittedName>
</protein>
<evidence type="ECO:0000256" key="1">
    <source>
        <dbReference type="SAM" id="MobiDB-lite"/>
    </source>
</evidence>
<sequence length="101" mass="11418">MYCIVGILNMSSGTVPSKLLFEIPSLSRASRFPKLAGSCPLNLFEYRKRWTKLVRLKREDGMSPVKLLSPTVSFCKLLRAPSQSGRTPEKRFPDNSITTRL</sequence>
<dbReference type="PaxDb" id="39947-A0A0P0XZ86"/>
<organism evidence="2 3">
    <name type="scientific">Oryza sativa subsp. japonica</name>
    <name type="common">Rice</name>
    <dbReference type="NCBI Taxonomy" id="39947"/>
    <lineage>
        <taxon>Eukaryota</taxon>
        <taxon>Viridiplantae</taxon>
        <taxon>Streptophyta</taxon>
        <taxon>Embryophyta</taxon>
        <taxon>Tracheophyta</taxon>
        <taxon>Spermatophyta</taxon>
        <taxon>Magnoliopsida</taxon>
        <taxon>Liliopsida</taxon>
        <taxon>Poales</taxon>
        <taxon>Poaceae</taxon>
        <taxon>BOP clade</taxon>
        <taxon>Oryzoideae</taxon>
        <taxon>Oryzeae</taxon>
        <taxon>Oryzinae</taxon>
        <taxon>Oryza</taxon>
        <taxon>Oryza sativa</taxon>
    </lineage>
</organism>
<evidence type="ECO:0000313" key="2">
    <source>
        <dbReference type="EMBL" id="BAT12884.1"/>
    </source>
</evidence>
<dbReference type="AlphaFoldDB" id="A0A0P0XZ86"/>
<reference evidence="2 3" key="3">
    <citation type="journal article" date="2013" name="Rice">
        <title>Improvement of the Oryza sativa Nipponbare reference genome using next generation sequence and optical map data.</title>
        <authorList>
            <person name="Kawahara Y."/>
            <person name="de la Bastide M."/>
            <person name="Hamilton J.P."/>
            <person name="Kanamori H."/>
            <person name="McCombie W.R."/>
            <person name="Ouyang S."/>
            <person name="Schwartz D.C."/>
            <person name="Tanaka T."/>
            <person name="Wu J."/>
            <person name="Zhou S."/>
            <person name="Childs K.L."/>
            <person name="Davidson R.M."/>
            <person name="Lin H."/>
            <person name="Quesada-Ocampo L."/>
            <person name="Vaillancourt B."/>
            <person name="Sakai H."/>
            <person name="Lee S.S."/>
            <person name="Kim J."/>
            <person name="Numa H."/>
            <person name="Itoh T."/>
            <person name="Buell C.R."/>
            <person name="Matsumoto T."/>
        </authorList>
    </citation>
    <scope>NUCLEOTIDE SEQUENCE [LARGE SCALE GENOMIC DNA]</scope>
    <source>
        <strain evidence="3">cv. Nipponbare</strain>
    </source>
</reference>
<gene>
    <name evidence="2" type="ordered locus">Os11g0173366</name>
    <name evidence="2" type="ORF">OSNPB_110173366</name>
</gene>
<reference evidence="3" key="1">
    <citation type="journal article" date="2005" name="Nature">
        <title>The map-based sequence of the rice genome.</title>
        <authorList>
            <consortium name="International rice genome sequencing project (IRGSP)"/>
            <person name="Matsumoto T."/>
            <person name="Wu J."/>
            <person name="Kanamori H."/>
            <person name="Katayose Y."/>
            <person name="Fujisawa M."/>
            <person name="Namiki N."/>
            <person name="Mizuno H."/>
            <person name="Yamamoto K."/>
            <person name="Antonio B.A."/>
            <person name="Baba T."/>
            <person name="Sakata K."/>
            <person name="Nagamura Y."/>
            <person name="Aoki H."/>
            <person name="Arikawa K."/>
            <person name="Arita K."/>
            <person name="Bito T."/>
            <person name="Chiden Y."/>
            <person name="Fujitsuka N."/>
            <person name="Fukunaka R."/>
            <person name="Hamada M."/>
            <person name="Harada C."/>
            <person name="Hayashi A."/>
            <person name="Hijishita S."/>
            <person name="Honda M."/>
            <person name="Hosokawa S."/>
            <person name="Ichikawa Y."/>
            <person name="Idonuma A."/>
            <person name="Iijima M."/>
            <person name="Ikeda M."/>
            <person name="Ikeno M."/>
            <person name="Ito K."/>
            <person name="Ito S."/>
            <person name="Ito T."/>
            <person name="Ito Y."/>
            <person name="Ito Y."/>
            <person name="Iwabuchi A."/>
            <person name="Kamiya K."/>
            <person name="Karasawa W."/>
            <person name="Kurita K."/>
            <person name="Katagiri S."/>
            <person name="Kikuta A."/>
            <person name="Kobayashi H."/>
            <person name="Kobayashi N."/>
            <person name="Machita K."/>
            <person name="Maehara T."/>
            <person name="Masukawa M."/>
            <person name="Mizubayashi T."/>
            <person name="Mukai Y."/>
            <person name="Nagasaki H."/>
            <person name="Nagata Y."/>
            <person name="Naito S."/>
            <person name="Nakashima M."/>
            <person name="Nakama Y."/>
            <person name="Nakamichi Y."/>
            <person name="Nakamura M."/>
            <person name="Meguro A."/>
            <person name="Negishi M."/>
            <person name="Ohta I."/>
            <person name="Ohta T."/>
            <person name="Okamoto M."/>
            <person name="Ono N."/>
            <person name="Saji S."/>
            <person name="Sakaguchi M."/>
            <person name="Sakai K."/>
            <person name="Shibata M."/>
            <person name="Shimokawa T."/>
            <person name="Song J."/>
            <person name="Takazaki Y."/>
            <person name="Terasawa K."/>
            <person name="Tsugane M."/>
            <person name="Tsuji K."/>
            <person name="Ueda S."/>
            <person name="Waki K."/>
            <person name="Yamagata H."/>
            <person name="Yamamoto M."/>
            <person name="Yamamoto S."/>
            <person name="Yamane H."/>
            <person name="Yoshiki S."/>
            <person name="Yoshihara R."/>
            <person name="Yukawa K."/>
            <person name="Zhong H."/>
            <person name="Yano M."/>
            <person name="Yuan Q."/>
            <person name="Ouyang S."/>
            <person name="Liu J."/>
            <person name="Jones K.M."/>
            <person name="Gansberger K."/>
            <person name="Moffat K."/>
            <person name="Hill J."/>
            <person name="Bera J."/>
            <person name="Fadrosh D."/>
            <person name="Jin S."/>
            <person name="Johri S."/>
            <person name="Kim M."/>
            <person name="Overton L."/>
            <person name="Reardon M."/>
            <person name="Tsitrin T."/>
            <person name="Vuong H."/>
            <person name="Weaver B."/>
            <person name="Ciecko A."/>
            <person name="Tallon L."/>
            <person name="Jackson J."/>
            <person name="Pai G."/>
            <person name="Aken S.V."/>
            <person name="Utterback T."/>
            <person name="Reidmuller S."/>
            <person name="Feldblyum T."/>
            <person name="Hsiao J."/>
            <person name="Zismann V."/>
            <person name="Iobst S."/>
            <person name="de Vazeille A.R."/>
            <person name="Buell C.R."/>
            <person name="Ying K."/>
            <person name="Li Y."/>
            <person name="Lu T."/>
            <person name="Huang Y."/>
            <person name="Zhao Q."/>
            <person name="Feng Q."/>
            <person name="Zhang L."/>
            <person name="Zhu J."/>
            <person name="Weng Q."/>
            <person name="Mu J."/>
            <person name="Lu Y."/>
            <person name="Fan D."/>
            <person name="Liu Y."/>
            <person name="Guan J."/>
            <person name="Zhang Y."/>
            <person name="Yu S."/>
            <person name="Liu X."/>
            <person name="Zhang Y."/>
            <person name="Hong G."/>
            <person name="Han B."/>
            <person name="Choisne N."/>
            <person name="Demange N."/>
            <person name="Orjeda G."/>
            <person name="Samain S."/>
            <person name="Cattolico L."/>
            <person name="Pelletier E."/>
            <person name="Couloux A."/>
            <person name="Segurens B."/>
            <person name="Wincker P."/>
            <person name="D'Hont A."/>
            <person name="Scarpelli C."/>
            <person name="Weissenbach J."/>
            <person name="Salanoubat M."/>
            <person name="Quetier F."/>
            <person name="Yu Y."/>
            <person name="Kim H.R."/>
            <person name="Rambo T."/>
            <person name="Currie J."/>
            <person name="Collura K."/>
            <person name="Luo M."/>
            <person name="Yang T."/>
            <person name="Ammiraju J.S.S."/>
            <person name="Engler F."/>
            <person name="Soderlund C."/>
            <person name="Wing R.A."/>
            <person name="Palmer L.E."/>
            <person name="de la Bastide M."/>
            <person name="Spiegel L."/>
            <person name="Nascimento L."/>
            <person name="Zutavern T."/>
            <person name="O'Shaughnessy A."/>
            <person name="Dike S."/>
            <person name="Dedhia N."/>
            <person name="Preston R."/>
            <person name="Balija V."/>
            <person name="McCombie W.R."/>
            <person name="Chow T."/>
            <person name="Chen H."/>
            <person name="Chung M."/>
            <person name="Chen C."/>
            <person name="Shaw J."/>
            <person name="Wu H."/>
            <person name="Hsiao K."/>
            <person name="Chao Y."/>
            <person name="Chu M."/>
            <person name="Cheng C."/>
            <person name="Hour A."/>
            <person name="Lee P."/>
            <person name="Lin S."/>
            <person name="Lin Y."/>
            <person name="Liou J."/>
            <person name="Liu S."/>
            <person name="Hsing Y."/>
            <person name="Raghuvanshi S."/>
            <person name="Mohanty A."/>
            <person name="Bharti A.K."/>
            <person name="Gaur A."/>
            <person name="Gupta V."/>
            <person name="Kumar D."/>
            <person name="Ravi V."/>
            <person name="Vij S."/>
            <person name="Kapur A."/>
            <person name="Khurana P."/>
            <person name="Khurana P."/>
            <person name="Khurana J.P."/>
            <person name="Tyagi A.K."/>
            <person name="Gaikwad K."/>
            <person name="Singh A."/>
            <person name="Dalal V."/>
            <person name="Srivastava S."/>
            <person name="Dixit A."/>
            <person name="Pal A.K."/>
            <person name="Ghazi I.A."/>
            <person name="Yadav M."/>
            <person name="Pandit A."/>
            <person name="Bhargava A."/>
            <person name="Sureshbabu K."/>
            <person name="Batra K."/>
            <person name="Sharma T.R."/>
            <person name="Mohapatra T."/>
            <person name="Singh N.K."/>
            <person name="Messing J."/>
            <person name="Nelson A.B."/>
            <person name="Fuks G."/>
            <person name="Kavchok S."/>
            <person name="Keizer G."/>
            <person name="Linton E."/>
            <person name="Llaca V."/>
            <person name="Song R."/>
            <person name="Tanyolac B."/>
            <person name="Young S."/>
            <person name="Ho-Il K."/>
            <person name="Hahn J.H."/>
            <person name="Sangsakoo G."/>
            <person name="Vanavichit A."/>
            <person name="de Mattos Luiz.A.T."/>
            <person name="Zimmer P.D."/>
            <person name="Malone G."/>
            <person name="Dellagostin O."/>
            <person name="de Oliveira A.C."/>
            <person name="Bevan M."/>
            <person name="Bancroft I."/>
            <person name="Minx P."/>
            <person name="Cordum H."/>
            <person name="Wilson R."/>
            <person name="Cheng Z."/>
            <person name="Jin W."/>
            <person name="Jiang J."/>
            <person name="Leong S.A."/>
            <person name="Iwama H."/>
            <person name="Gojobori T."/>
            <person name="Itoh T."/>
            <person name="Niimura Y."/>
            <person name="Fujii Y."/>
            <person name="Habara T."/>
            <person name="Sakai H."/>
            <person name="Sato Y."/>
            <person name="Wilson G."/>
            <person name="Kumar K."/>
            <person name="McCouch S."/>
            <person name="Juretic N."/>
            <person name="Hoen D."/>
            <person name="Wright S."/>
            <person name="Bruskiewich R."/>
            <person name="Bureau T."/>
            <person name="Miyao A."/>
            <person name="Hirochika H."/>
            <person name="Nishikawa T."/>
            <person name="Kadowaki K."/>
            <person name="Sugiura M."/>
            <person name="Burr B."/>
            <person name="Sasaki T."/>
        </authorList>
    </citation>
    <scope>NUCLEOTIDE SEQUENCE [LARGE SCALE GENOMIC DNA]</scope>
    <source>
        <strain evidence="3">cv. Nipponbare</strain>
    </source>
</reference>
<keyword evidence="3" id="KW-1185">Reference proteome</keyword>
<dbReference type="EMBL" id="AP014967">
    <property type="protein sequence ID" value="BAT12884.1"/>
    <property type="molecule type" value="Genomic_DNA"/>
</dbReference>
<evidence type="ECO:0000313" key="3">
    <source>
        <dbReference type="Proteomes" id="UP000059680"/>
    </source>
</evidence>
<dbReference type="InParanoid" id="A0A0P0XZ86"/>
<feature type="region of interest" description="Disordered" evidence="1">
    <location>
        <begin position="81"/>
        <end position="101"/>
    </location>
</feature>
<proteinExistence type="predicted"/>
<dbReference type="Proteomes" id="UP000059680">
    <property type="component" value="Chromosome 11"/>
</dbReference>
<name>A0A0P0XZ86_ORYSJ</name>
<reference evidence="2 3" key="2">
    <citation type="journal article" date="2013" name="Plant Cell Physiol.">
        <title>Rice Annotation Project Database (RAP-DB): an integrative and interactive database for rice genomics.</title>
        <authorList>
            <person name="Sakai H."/>
            <person name="Lee S.S."/>
            <person name="Tanaka T."/>
            <person name="Numa H."/>
            <person name="Kim J."/>
            <person name="Kawahara Y."/>
            <person name="Wakimoto H."/>
            <person name="Yang C.C."/>
            <person name="Iwamoto M."/>
            <person name="Abe T."/>
            <person name="Yamada Y."/>
            <person name="Muto A."/>
            <person name="Inokuchi H."/>
            <person name="Ikemura T."/>
            <person name="Matsumoto T."/>
            <person name="Sasaki T."/>
            <person name="Itoh T."/>
        </authorList>
    </citation>
    <scope>NUCLEOTIDE SEQUENCE [LARGE SCALE GENOMIC DNA]</scope>
    <source>
        <strain evidence="3">cv. Nipponbare</strain>
    </source>
</reference>
<accession>A0A0P0XZ86</accession>
<dbReference type="Gramene" id="Os11t0173366-01">
    <property type="protein sequence ID" value="Os11t0173366-01"/>
    <property type="gene ID" value="Os11g0173366"/>
</dbReference>